<dbReference type="GO" id="GO:0004128">
    <property type="term" value="F:cytochrome-b5 reductase activity, acting on NAD(P)H"/>
    <property type="evidence" value="ECO:0007669"/>
    <property type="project" value="TreeGrafter"/>
</dbReference>
<dbReference type="VEuPathDB" id="VectorBase:GMOY009358"/>
<keyword evidence="3" id="KW-0479">Metal-binding</keyword>
<dbReference type="Gene3D" id="3.10.120.10">
    <property type="entry name" value="Cytochrome b5-like heme/steroid binding domain"/>
    <property type="match status" value="1"/>
</dbReference>
<dbReference type="AlphaFoldDB" id="A0A1B0G7R9"/>
<dbReference type="CDD" id="cd06183">
    <property type="entry name" value="cyt_b5_reduct_like"/>
    <property type="match status" value="1"/>
</dbReference>
<sequence length="582" mass="66628">MLKEFRPEIGHLKEETERLENVGDQKLWYWQHTLPNNLFFPLLWDNICVTMSTKPSDSNTFVNSSLQTGADGIKSQKSASSGSATGNLRNKCALKPGHSLMDWIRLGNSGEDLSGTQGRLITVTMEELSKHNSRNDAWIAIRGVVYNVTRYMDFHPGGVDELMRGVGKDSTQLFSEVHAWVNYQQLLNKCCIGPLKKIAKVQPDLIKHLEAKISLKEGELVKLPKVKFEVEPRFDWIQKVNDLTIYVYTKQFCNPGFLIKKLNGVNQVEVWILTEAAIHKFQYELHGGVEWPPKDLKMSTESGKLEITFCKSEQHRELWRSLGIHNVKRLMKSSCEEEIFIDFQVIKNQQFNHDSHELVLQNKHVILIVPVGYHLTIGLNWEALKKDYTPVPAKYLNCMEYPKFSTLNLLIKKYTLTQCFSSRLSEQKEDSSLQISMPKGNFKLLSLAKHRNLCLLAAGSGLTPFLGMIEHLLKRQTNRIELLYLFYFNKTSEDIWCRKILEKSSKEDERFKFVAVLSRDSDAWDGLKGKISENLLLPLLDKSCRNPITYIAACGPLGFIAKAEEIIKSIGFPTENFYAFQG</sequence>
<organism evidence="6 7">
    <name type="scientific">Glossina morsitans morsitans</name>
    <name type="common">Savannah tsetse fly</name>
    <dbReference type="NCBI Taxonomy" id="37546"/>
    <lineage>
        <taxon>Eukaryota</taxon>
        <taxon>Metazoa</taxon>
        <taxon>Ecdysozoa</taxon>
        <taxon>Arthropoda</taxon>
        <taxon>Hexapoda</taxon>
        <taxon>Insecta</taxon>
        <taxon>Pterygota</taxon>
        <taxon>Neoptera</taxon>
        <taxon>Endopterygota</taxon>
        <taxon>Diptera</taxon>
        <taxon>Brachycera</taxon>
        <taxon>Muscomorpha</taxon>
        <taxon>Hippoboscoidea</taxon>
        <taxon>Glossinidae</taxon>
        <taxon>Glossina</taxon>
    </lineage>
</organism>
<dbReference type="InterPro" id="IPR036400">
    <property type="entry name" value="Cyt_B5-like_heme/steroid_sf"/>
</dbReference>
<dbReference type="Pfam" id="PF00175">
    <property type="entry name" value="NAD_binding_1"/>
    <property type="match status" value="1"/>
</dbReference>
<evidence type="ECO:0000256" key="2">
    <source>
        <dbReference type="ARBA" id="ARBA00022617"/>
    </source>
</evidence>
<keyword evidence="4" id="KW-0408">Iron</keyword>
<dbReference type="PANTHER" id="PTHR46237">
    <property type="entry name" value="CYTOCHROME B5 REDUCTASE 4 FAMILY MEMBER"/>
    <property type="match status" value="1"/>
</dbReference>
<dbReference type="SUPFAM" id="SSF63380">
    <property type="entry name" value="Riboflavin synthase domain-like"/>
    <property type="match status" value="1"/>
</dbReference>
<dbReference type="PhylomeDB" id="A0A1B0G7R9"/>
<dbReference type="EMBL" id="CCAG010016893">
    <property type="status" value="NOT_ANNOTATED_CDS"/>
    <property type="molecule type" value="Genomic_DNA"/>
</dbReference>
<name>A0A1B0G7R9_GLOMM</name>
<dbReference type="FunFam" id="3.10.120.10:FF:000001">
    <property type="entry name" value="Cytochrome b5 reductase 4"/>
    <property type="match status" value="1"/>
</dbReference>
<proteinExistence type="inferred from homology"/>
<keyword evidence="2" id="KW-0349">Heme</keyword>
<evidence type="ECO:0000313" key="7">
    <source>
        <dbReference type="Proteomes" id="UP000092444"/>
    </source>
</evidence>
<dbReference type="PROSITE" id="PS50255">
    <property type="entry name" value="CYTOCHROME_B5_2"/>
    <property type="match status" value="1"/>
</dbReference>
<feature type="domain" description="Cytochrome b5 heme-binding" evidence="5">
    <location>
        <begin position="120"/>
        <end position="196"/>
    </location>
</feature>
<dbReference type="GO" id="GO:0005783">
    <property type="term" value="C:endoplasmic reticulum"/>
    <property type="evidence" value="ECO:0007669"/>
    <property type="project" value="TreeGrafter"/>
</dbReference>
<evidence type="ECO:0000256" key="3">
    <source>
        <dbReference type="ARBA" id="ARBA00022723"/>
    </source>
</evidence>
<keyword evidence="7" id="KW-1185">Reference proteome</keyword>
<dbReference type="EnsemblMetazoa" id="GMOY009358-RA">
    <property type="protein sequence ID" value="GMOY009358-PA"/>
    <property type="gene ID" value="GMOY009358"/>
</dbReference>
<dbReference type="PROSITE" id="PS00191">
    <property type="entry name" value="CYTOCHROME_B5_1"/>
    <property type="match status" value="1"/>
</dbReference>
<evidence type="ECO:0000313" key="6">
    <source>
        <dbReference type="EnsemblMetazoa" id="GMOY009358-PA"/>
    </source>
</evidence>
<dbReference type="InterPro" id="IPR008978">
    <property type="entry name" value="HSP20-like_chaperone"/>
</dbReference>
<reference evidence="6" key="1">
    <citation type="submission" date="2020-05" db="UniProtKB">
        <authorList>
            <consortium name="EnsemblMetazoa"/>
        </authorList>
    </citation>
    <scope>IDENTIFICATION</scope>
    <source>
        <strain evidence="6">Yale</strain>
    </source>
</reference>
<dbReference type="Gene3D" id="2.40.30.10">
    <property type="entry name" value="Translation factors"/>
    <property type="match status" value="1"/>
</dbReference>
<dbReference type="FunFam" id="3.40.50.80:FF:000021">
    <property type="entry name" value="Cytochrome b5 reductase 4"/>
    <property type="match status" value="1"/>
</dbReference>
<accession>A0A1B0G7R9</accession>
<dbReference type="STRING" id="37546.A0A1B0G7R9"/>
<comment type="similarity">
    <text evidence="1">Belongs to the flavoprotein pyridine nucleotide cytochrome reductase family.</text>
</comment>
<dbReference type="Proteomes" id="UP000092444">
    <property type="component" value="Unassembled WGS sequence"/>
</dbReference>
<dbReference type="InterPro" id="IPR039261">
    <property type="entry name" value="FNR_nucleotide-bd"/>
</dbReference>
<dbReference type="Gene3D" id="3.40.50.80">
    <property type="entry name" value="Nucleotide-binding domain of ferredoxin-NADP reductase (FNR) module"/>
    <property type="match status" value="1"/>
</dbReference>
<dbReference type="SUPFAM" id="SSF55856">
    <property type="entry name" value="Cytochrome b5-like heme/steroid binding domain"/>
    <property type="match status" value="1"/>
</dbReference>
<dbReference type="SMART" id="SM01117">
    <property type="entry name" value="Cyt-b5"/>
    <property type="match status" value="1"/>
</dbReference>
<dbReference type="PRINTS" id="PR00406">
    <property type="entry name" value="CYTB5RDTASE"/>
</dbReference>
<dbReference type="GO" id="GO:0020037">
    <property type="term" value="F:heme binding"/>
    <property type="evidence" value="ECO:0007669"/>
    <property type="project" value="InterPro"/>
</dbReference>
<dbReference type="GO" id="GO:0006801">
    <property type="term" value="P:superoxide metabolic process"/>
    <property type="evidence" value="ECO:0007669"/>
    <property type="project" value="TreeGrafter"/>
</dbReference>
<protein>
    <recommendedName>
        <fullName evidence="5">Cytochrome b5 heme-binding domain-containing protein</fullName>
    </recommendedName>
</protein>
<evidence type="ECO:0000259" key="5">
    <source>
        <dbReference type="PROSITE" id="PS50255"/>
    </source>
</evidence>
<dbReference type="InterPro" id="IPR018506">
    <property type="entry name" value="Cyt_B5_heme-BS"/>
</dbReference>
<dbReference type="GO" id="GO:0046872">
    <property type="term" value="F:metal ion binding"/>
    <property type="evidence" value="ECO:0007669"/>
    <property type="project" value="UniProtKB-KW"/>
</dbReference>
<dbReference type="SUPFAM" id="SSF49764">
    <property type="entry name" value="HSP20-like chaperones"/>
    <property type="match status" value="1"/>
</dbReference>
<dbReference type="SUPFAM" id="SSF52343">
    <property type="entry name" value="Ferredoxin reductase-like, C-terminal NADP-linked domain"/>
    <property type="match status" value="1"/>
</dbReference>
<dbReference type="InterPro" id="IPR001433">
    <property type="entry name" value="OxRdtase_FAD/NAD-bd"/>
</dbReference>
<dbReference type="PANTHER" id="PTHR46237:SF1">
    <property type="entry name" value="CYTOCHROME B5 REDUCTASE 4"/>
    <property type="match status" value="1"/>
</dbReference>
<dbReference type="InterPro" id="IPR001199">
    <property type="entry name" value="Cyt_B5-like_heme/steroid-bd"/>
</dbReference>
<dbReference type="Pfam" id="PF00173">
    <property type="entry name" value="Cyt-b5"/>
    <property type="match status" value="1"/>
</dbReference>
<evidence type="ECO:0000256" key="1">
    <source>
        <dbReference type="ARBA" id="ARBA00006105"/>
    </source>
</evidence>
<dbReference type="InterPro" id="IPR017938">
    <property type="entry name" value="Riboflavin_synthase-like_b-brl"/>
</dbReference>
<evidence type="ECO:0000256" key="4">
    <source>
        <dbReference type="ARBA" id="ARBA00023004"/>
    </source>
</evidence>
<dbReference type="InterPro" id="IPR051872">
    <property type="entry name" value="Cytochrome_b5/Flavoprotein_Rdt"/>
</dbReference>